<evidence type="ECO:0000313" key="3">
    <source>
        <dbReference type="EMBL" id="CAI4004439.1"/>
    </source>
</evidence>
<keyword evidence="1" id="KW-0175">Coiled coil</keyword>
<dbReference type="EMBL" id="CAMXCT030003435">
    <property type="protein sequence ID" value="CAL4791751.1"/>
    <property type="molecule type" value="Genomic_DNA"/>
</dbReference>
<feature type="coiled-coil region" evidence="1">
    <location>
        <begin position="224"/>
        <end position="318"/>
    </location>
</feature>
<evidence type="ECO:0000313" key="5">
    <source>
        <dbReference type="Proteomes" id="UP001152797"/>
    </source>
</evidence>
<dbReference type="Proteomes" id="UP001152797">
    <property type="component" value="Unassembled WGS sequence"/>
</dbReference>
<evidence type="ECO:0000313" key="4">
    <source>
        <dbReference type="EMBL" id="CAL1157814.1"/>
    </source>
</evidence>
<reference evidence="4" key="2">
    <citation type="submission" date="2024-04" db="EMBL/GenBank/DDBJ databases">
        <authorList>
            <person name="Chen Y."/>
            <person name="Shah S."/>
            <person name="Dougan E. K."/>
            <person name="Thang M."/>
            <person name="Chan C."/>
        </authorList>
    </citation>
    <scope>NUCLEOTIDE SEQUENCE [LARGE SCALE GENOMIC DNA]</scope>
</reference>
<gene>
    <name evidence="3" type="ORF">C1SCF055_LOCUS30224</name>
</gene>
<comment type="caution">
    <text evidence="3">The sequence shown here is derived from an EMBL/GenBank/DDBJ whole genome shotgun (WGS) entry which is preliminary data.</text>
</comment>
<dbReference type="EMBL" id="CAMXCT020003435">
    <property type="protein sequence ID" value="CAL1157814.1"/>
    <property type="molecule type" value="Genomic_DNA"/>
</dbReference>
<name>A0A9P1D746_9DINO</name>
<keyword evidence="5" id="KW-1185">Reference proteome</keyword>
<dbReference type="EMBL" id="CAMXCT010003435">
    <property type="protein sequence ID" value="CAI4004439.1"/>
    <property type="molecule type" value="Genomic_DNA"/>
</dbReference>
<protein>
    <submittedName>
        <fullName evidence="3">Uncharacterized protein</fullName>
    </submittedName>
</protein>
<organism evidence="3">
    <name type="scientific">Cladocopium goreaui</name>
    <dbReference type="NCBI Taxonomy" id="2562237"/>
    <lineage>
        <taxon>Eukaryota</taxon>
        <taxon>Sar</taxon>
        <taxon>Alveolata</taxon>
        <taxon>Dinophyceae</taxon>
        <taxon>Suessiales</taxon>
        <taxon>Symbiodiniaceae</taxon>
        <taxon>Cladocopium</taxon>
    </lineage>
</organism>
<sequence length="548" mass="61517">MDLSPGDFLSQVTEHWESIRATHATIAEHIGKKDLSGLMTYDEEDPHGILPLAPDSLKPCACTIRGFGAAAVASAAEFEFFLPAAEEDLGALLESCNEDTYKKMHEGLEAAYEVAKREVSGTRTALSDIEGKGWSAALCLQKDPTEVASMDDVEKEKAFELMRTTLAGEHVKESTKQVFQLLCTNEIPLHDKIHAKQRLVDALQRKAMMITSERAVADSLVAGLEQQQAEVREKMQRCARIRRATIREVEVAGQQMVEAQQAAQEAERKHKDAYIRNEAAAMQEENLEKADEAISKELEAARAARAQMKEECDHLDVEATASTRAMTASNQACHSSILAYSKLAVEEAWKNTAFAYELGKCLVAAKKKERDHLLQEQRKFQKLAQKQKQPKKAATLEKVEQFERQICETKSELVQLEALTLRAEEQFNSFRLLQSGPDEDAIARAAQDAAREHYGDFQLYVSDDDDSDGSTEASGPTMALQQHMPSPVDKIRIEMEEKFKIEKQQMMAEFQLEKQQMWLALREEMRAELQRDDASSVNSFERISDIGE</sequence>
<dbReference type="AlphaFoldDB" id="A0A9P1D746"/>
<feature type="region of interest" description="Disordered" evidence="2">
    <location>
        <begin position="463"/>
        <end position="483"/>
    </location>
</feature>
<evidence type="ECO:0000256" key="2">
    <source>
        <dbReference type="SAM" id="MobiDB-lite"/>
    </source>
</evidence>
<reference evidence="3" key="1">
    <citation type="submission" date="2022-10" db="EMBL/GenBank/DDBJ databases">
        <authorList>
            <person name="Chen Y."/>
            <person name="Dougan E. K."/>
            <person name="Chan C."/>
            <person name="Rhodes N."/>
            <person name="Thang M."/>
        </authorList>
    </citation>
    <scope>NUCLEOTIDE SEQUENCE</scope>
</reference>
<evidence type="ECO:0000256" key="1">
    <source>
        <dbReference type="SAM" id="Coils"/>
    </source>
</evidence>
<feature type="compositionally biased region" description="Polar residues" evidence="2">
    <location>
        <begin position="470"/>
        <end position="483"/>
    </location>
</feature>
<feature type="region of interest" description="Disordered" evidence="2">
    <location>
        <begin position="529"/>
        <end position="548"/>
    </location>
</feature>
<accession>A0A9P1D746</accession>
<proteinExistence type="predicted"/>